<keyword evidence="3 5" id="KW-0067">ATP-binding</keyword>
<gene>
    <name evidence="5" type="ORF">OE229_05250</name>
</gene>
<proteinExistence type="predicted"/>
<dbReference type="InterPro" id="IPR017871">
    <property type="entry name" value="ABC_transporter-like_CS"/>
</dbReference>
<dbReference type="KEGG" id="cpoi:OE229_05250"/>
<dbReference type="FunFam" id="3.40.50.300:FF:000032">
    <property type="entry name" value="Export ABC transporter ATP-binding protein"/>
    <property type="match status" value="1"/>
</dbReference>
<dbReference type="PANTHER" id="PTHR24220">
    <property type="entry name" value="IMPORT ATP-BINDING PROTEIN"/>
    <property type="match status" value="1"/>
</dbReference>
<keyword evidence="1" id="KW-0813">Transport</keyword>
<evidence type="ECO:0000313" key="5">
    <source>
        <dbReference type="EMBL" id="UYC81871.1"/>
    </source>
</evidence>
<evidence type="ECO:0000313" key="6">
    <source>
        <dbReference type="Proteomes" id="UP001062223"/>
    </source>
</evidence>
<name>A0A9Q9P8V8_9MICO</name>
<protein>
    <submittedName>
        <fullName evidence="5">ABC transporter ATP-binding protein</fullName>
    </submittedName>
</protein>
<evidence type="ECO:0000259" key="4">
    <source>
        <dbReference type="PROSITE" id="PS50893"/>
    </source>
</evidence>
<organism evidence="5 6">
    <name type="scientific">Curtobacterium poinsettiae</name>
    <dbReference type="NCBI Taxonomy" id="159612"/>
    <lineage>
        <taxon>Bacteria</taxon>
        <taxon>Bacillati</taxon>
        <taxon>Actinomycetota</taxon>
        <taxon>Actinomycetes</taxon>
        <taxon>Micrococcales</taxon>
        <taxon>Microbacteriaceae</taxon>
        <taxon>Curtobacterium</taxon>
    </lineage>
</organism>
<dbReference type="EMBL" id="CP106879">
    <property type="protein sequence ID" value="UYC81871.1"/>
    <property type="molecule type" value="Genomic_DNA"/>
</dbReference>
<reference evidence="5" key="1">
    <citation type="submission" date="2022-09" db="EMBL/GenBank/DDBJ databases">
        <title>Taxonomy of Curtobacterium flaccumfaciens.</title>
        <authorList>
            <person name="Osdaghi E."/>
            <person name="Taghavi S.M."/>
            <person name="Hamidizade M."/>
            <person name="Abachi H."/>
            <person name="Fazliarab A."/>
            <person name="Baeyen S."/>
            <person name="Portier P."/>
            <person name="Van Vaerenbergh J."/>
            <person name="Jacques M.-A."/>
        </authorList>
    </citation>
    <scope>NUCLEOTIDE SEQUENCE</scope>
    <source>
        <strain evidence="5">AGQB46</strain>
    </source>
</reference>
<dbReference type="GO" id="GO:0022857">
    <property type="term" value="F:transmembrane transporter activity"/>
    <property type="evidence" value="ECO:0007669"/>
    <property type="project" value="TreeGrafter"/>
</dbReference>
<feature type="domain" description="ABC transporter" evidence="4">
    <location>
        <begin position="6"/>
        <end position="240"/>
    </location>
</feature>
<dbReference type="GO" id="GO:0016887">
    <property type="term" value="F:ATP hydrolysis activity"/>
    <property type="evidence" value="ECO:0007669"/>
    <property type="project" value="InterPro"/>
</dbReference>
<dbReference type="GO" id="GO:0098796">
    <property type="term" value="C:membrane protein complex"/>
    <property type="evidence" value="ECO:0007669"/>
    <property type="project" value="UniProtKB-ARBA"/>
</dbReference>
<dbReference type="InterPro" id="IPR027417">
    <property type="entry name" value="P-loop_NTPase"/>
</dbReference>
<dbReference type="GO" id="GO:0005524">
    <property type="term" value="F:ATP binding"/>
    <property type="evidence" value="ECO:0007669"/>
    <property type="project" value="UniProtKB-KW"/>
</dbReference>
<dbReference type="InterPro" id="IPR017911">
    <property type="entry name" value="MacB-like_ATP-bd"/>
</dbReference>
<evidence type="ECO:0000256" key="2">
    <source>
        <dbReference type="ARBA" id="ARBA00022741"/>
    </source>
</evidence>
<dbReference type="Proteomes" id="UP001062223">
    <property type="component" value="Chromosome"/>
</dbReference>
<keyword evidence="2" id="KW-0547">Nucleotide-binding</keyword>
<dbReference type="SMART" id="SM00382">
    <property type="entry name" value="AAA"/>
    <property type="match status" value="1"/>
</dbReference>
<dbReference type="Gene3D" id="3.40.50.300">
    <property type="entry name" value="P-loop containing nucleotide triphosphate hydrolases"/>
    <property type="match status" value="1"/>
</dbReference>
<dbReference type="RefSeq" id="WP_262136810.1">
    <property type="nucleotide sequence ID" value="NZ_CP106879.1"/>
</dbReference>
<dbReference type="PANTHER" id="PTHR24220:SF86">
    <property type="entry name" value="ABC TRANSPORTER ABCH.1"/>
    <property type="match status" value="1"/>
</dbReference>
<dbReference type="CDD" id="cd03255">
    <property type="entry name" value="ABC_MJ0796_LolCDE_FtsE"/>
    <property type="match status" value="1"/>
</dbReference>
<dbReference type="SUPFAM" id="SSF52540">
    <property type="entry name" value="P-loop containing nucleoside triphosphate hydrolases"/>
    <property type="match status" value="1"/>
</dbReference>
<dbReference type="InterPro" id="IPR015854">
    <property type="entry name" value="ABC_transpr_LolD-like"/>
</dbReference>
<evidence type="ECO:0000256" key="3">
    <source>
        <dbReference type="ARBA" id="ARBA00022840"/>
    </source>
</evidence>
<dbReference type="AlphaFoldDB" id="A0A9Q9P8V8"/>
<sequence>MSGAVLALRDVVKTYGDVHALRGVSLEVVAGEFVAVVGPSGSGKSTMLNIVGTLDRPTSGTVTIAGNDVATMSDDELSRLRADHIGFVFQHFHLQTGATAAENVADGVLYAGVLRRERHRLAVDALGRVGLGRRVDHRPHELSGGEKQRVAIARAIVGGPTILLADEPTGALDTASGAAVLALLRELNDGGTTVLVITHDLELAASLPRQVRMRDGLVSQDDGAGAAAGAVALAAAIREDR</sequence>
<dbReference type="Pfam" id="PF00005">
    <property type="entry name" value="ABC_tran"/>
    <property type="match status" value="1"/>
</dbReference>
<dbReference type="PROSITE" id="PS50893">
    <property type="entry name" value="ABC_TRANSPORTER_2"/>
    <property type="match status" value="1"/>
</dbReference>
<dbReference type="InterPro" id="IPR003439">
    <property type="entry name" value="ABC_transporter-like_ATP-bd"/>
</dbReference>
<dbReference type="PROSITE" id="PS00211">
    <property type="entry name" value="ABC_TRANSPORTER_1"/>
    <property type="match status" value="1"/>
</dbReference>
<evidence type="ECO:0000256" key="1">
    <source>
        <dbReference type="ARBA" id="ARBA00022448"/>
    </source>
</evidence>
<dbReference type="InterPro" id="IPR003593">
    <property type="entry name" value="AAA+_ATPase"/>
</dbReference>
<accession>A0A9Q9P8V8</accession>
<dbReference type="GO" id="GO:0005886">
    <property type="term" value="C:plasma membrane"/>
    <property type="evidence" value="ECO:0007669"/>
    <property type="project" value="TreeGrafter"/>
</dbReference>